<dbReference type="InterPro" id="IPR034016">
    <property type="entry name" value="M1_APN-typ"/>
</dbReference>
<evidence type="ECO:0000259" key="10">
    <source>
        <dbReference type="Pfam" id="PF17900"/>
    </source>
</evidence>
<dbReference type="Pfam" id="PF01433">
    <property type="entry name" value="Peptidase_M1"/>
    <property type="match status" value="1"/>
</dbReference>
<dbReference type="PRINTS" id="PR00756">
    <property type="entry name" value="ALADIPTASE"/>
</dbReference>
<proteinExistence type="inferred from homology"/>
<comment type="cofactor">
    <cofactor evidence="7">
        <name>Zn(2+)</name>
        <dbReference type="ChEBI" id="CHEBI:29105"/>
    </cofactor>
    <text evidence="7">Binds 1 zinc ion per subunit.</text>
</comment>
<dbReference type="GeneID" id="100202828"/>
<dbReference type="InterPro" id="IPR045357">
    <property type="entry name" value="Aminopeptidase_N-like_N"/>
</dbReference>
<sequence>MSEASTGLLNESKNKSNKYEGSTWSQHWKLILTGVGVVVLIALGVIFGVILNTDRENKLKNSKREELFPYSNIRLPLNVIPDTYKIYLHPNITDNKFGFTGTVRILINITEETDSVLLHVKDLNISEVKCYHGSLLKHKESEDSPQVPVKDHLISVEHEFLMIRMNEQHELEVGKQYTLFIRFNGRLSNGLEGFYKSSYTTSKGEKRYLATTHFEATQARAAFPCFDEPALKALFEIIMVREPQHTALSNMPIVKTINRTDGLKEDHFQQSLMMSTYLVAFVVCDYGYKSAKTSRGIEVKVWAPKEQIEQANFAIYAAPKVLDYYETFFQVNFPLPKQDLIAIPDFAAGAMENWGLITYRLTSILYDEKESSSANKQWVAVVIAHELAHQWFGNLVTMKWWNDLWLNEGFAAFVEFIGANITEPSWQMMDQFIVDDTQNSLTLDSSSNSHPISVTVNDPAQINEIFDTISYDKGASIIRMMKNFLGSDVFHTGLTDYLNKYKFKNAVSDDLWACLTKAANNTIDVKSVMDTWTLQMGYPLITITKNHEQSEKGLVTQEHFLIDVDRKTAASPFNYKWDVPITFYFEHKKEKQLVWFNRSADSISITMMNASGWIKANIDQLNFYRVNYDEDNWNLLSKQLQDNHKAFSTSDRSNLIDDAFELAKAGKLDQIKALEMTAYLKNEDEYVPWITALGSLGYIGGLLQGRSCYSSYQKYIIQQVKPIVDKLGWVDEGTHLNRYLRGAALRSSVMHNDTDSVKRALEIFDRFMNNHESVAPNLRSTVYLAGIKYGGKEQWEFMLNKYLNSPFPSEQRKIMFALADSSEESTLKKYLSWSMNTSIIRTQDTCGVIEHISTNIKGTKMAEDFVIKNWEKLFERYGKGSFDMSSLIKTVFARMKTKEDLKKAKKFLESNKLGSGSLAAKQSINAISNHIHWLEKNEKKVCEWLKNKIQSGSSEQD</sequence>
<keyword evidence="11" id="KW-1185">Reference proteome</keyword>
<dbReference type="Proteomes" id="UP001652625">
    <property type="component" value="Chromosome 09"/>
</dbReference>
<evidence type="ECO:0000256" key="6">
    <source>
        <dbReference type="ARBA" id="ARBA00023049"/>
    </source>
</evidence>
<protein>
    <recommendedName>
        <fullName evidence="7">Aminopeptidase</fullName>
        <ecNumber evidence="7">3.4.11.-</ecNumber>
    </recommendedName>
</protein>
<keyword evidence="7" id="KW-1133">Transmembrane helix</keyword>
<dbReference type="SUPFAM" id="SSF63737">
    <property type="entry name" value="Leukotriene A4 hydrolase N-terminal domain"/>
    <property type="match status" value="1"/>
</dbReference>
<dbReference type="InterPro" id="IPR042097">
    <property type="entry name" value="Aminopeptidase_N-like_N_sf"/>
</dbReference>
<evidence type="ECO:0000256" key="4">
    <source>
        <dbReference type="ARBA" id="ARBA00022801"/>
    </source>
</evidence>
<accession>A0ABM4CHU7</accession>
<gene>
    <name evidence="12" type="primary">LOC100202828</name>
</gene>
<feature type="domain" description="ERAP1-like C-terminal" evidence="9">
    <location>
        <begin position="613"/>
        <end position="927"/>
    </location>
</feature>
<dbReference type="SUPFAM" id="SSF55486">
    <property type="entry name" value="Metalloproteases ('zincins'), catalytic domain"/>
    <property type="match status" value="1"/>
</dbReference>
<feature type="domain" description="Peptidase M1 membrane alanine aminopeptidase" evidence="8">
    <location>
        <begin position="314"/>
        <end position="532"/>
    </location>
</feature>
<evidence type="ECO:0000259" key="9">
    <source>
        <dbReference type="Pfam" id="PF11838"/>
    </source>
</evidence>
<keyword evidence="7 12" id="KW-0031">Aminopeptidase</keyword>
<keyword evidence="4 7" id="KW-0378">Hydrolase</keyword>
<dbReference type="EC" id="3.4.11.-" evidence="7"/>
<evidence type="ECO:0000313" key="12">
    <source>
        <dbReference type="RefSeq" id="XP_065661312.1"/>
    </source>
</evidence>
<dbReference type="PANTHER" id="PTHR11533:SF299">
    <property type="entry name" value="AMINOPEPTIDASE"/>
    <property type="match status" value="1"/>
</dbReference>
<keyword evidence="6 7" id="KW-0482">Metalloprotease</keyword>
<comment type="similarity">
    <text evidence="1 7">Belongs to the peptidase M1 family.</text>
</comment>
<dbReference type="Gene3D" id="2.60.40.1730">
    <property type="entry name" value="tricorn interacting facor f3 domain"/>
    <property type="match status" value="1"/>
</dbReference>
<keyword evidence="7" id="KW-0472">Membrane</keyword>
<evidence type="ECO:0000256" key="5">
    <source>
        <dbReference type="ARBA" id="ARBA00022833"/>
    </source>
</evidence>
<dbReference type="Gene3D" id="2.60.40.1910">
    <property type="match status" value="1"/>
</dbReference>
<dbReference type="InterPro" id="IPR050344">
    <property type="entry name" value="Peptidase_M1_aminopeptidases"/>
</dbReference>
<dbReference type="Gene3D" id="1.10.390.10">
    <property type="entry name" value="Neutral Protease Domain 2"/>
    <property type="match status" value="1"/>
</dbReference>
<feature type="transmembrane region" description="Helical" evidence="7">
    <location>
        <begin position="30"/>
        <end position="51"/>
    </location>
</feature>
<keyword evidence="3 7" id="KW-0479">Metal-binding</keyword>
<name>A0ABM4CHU7_HYDVU</name>
<reference evidence="12" key="1">
    <citation type="submission" date="2025-08" db="UniProtKB">
        <authorList>
            <consortium name="RefSeq"/>
        </authorList>
    </citation>
    <scope>IDENTIFICATION</scope>
</reference>
<evidence type="ECO:0000256" key="3">
    <source>
        <dbReference type="ARBA" id="ARBA00022723"/>
    </source>
</evidence>
<dbReference type="InterPro" id="IPR024571">
    <property type="entry name" value="ERAP1-like_C_dom"/>
</dbReference>
<dbReference type="PANTHER" id="PTHR11533">
    <property type="entry name" value="PROTEASE M1 ZINC METALLOPROTEASE"/>
    <property type="match status" value="1"/>
</dbReference>
<dbReference type="RefSeq" id="XP_065661312.1">
    <property type="nucleotide sequence ID" value="XM_065805240.1"/>
</dbReference>
<evidence type="ECO:0000259" key="8">
    <source>
        <dbReference type="Pfam" id="PF01433"/>
    </source>
</evidence>
<dbReference type="Pfam" id="PF17900">
    <property type="entry name" value="Peptidase_M1_N"/>
    <property type="match status" value="1"/>
</dbReference>
<keyword evidence="7" id="KW-0812">Transmembrane</keyword>
<organism evidence="11 12">
    <name type="scientific">Hydra vulgaris</name>
    <name type="common">Hydra</name>
    <name type="synonym">Hydra attenuata</name>
    <dbReference type="NCBI Taxonomy" id="6087"/>
    <lineage>
        <taxon>Eukaryota</taxon>
        <taxon>Metazoa</taxon>
        <taxon>Cnidaria</taxon>
        <taxon>Hydrozoa</taxon>
        <taxon>Hydroidolina</taxon>
        <taxon>Anthoathecata</taxon>
        <taxon>Aplanulata</taxon>
        <taxon>Hydridae</taxon>
        <taxon>Hydra</taxon>
    </lineage>
</organism>
<dbReference type="GO" id="GO:0004177">
    <property type="term" value="F:aminopeptidase activity"/>
    <property type="evidence" value="ECO:0007669"/>
    <property type="project" value="UniProtKB-KW"/>
</dbReference>
<keyword evidence="2 7" id="KW-0645">Protease</keyword>
<evidence type="ECO:0000256" key="7">
    <source>
        <dbReference type="RuleBase" id="RU364040"/>
    </source>
</evidence>
<dbReference type="CDD" id="cd09601">
    <property type="entry name" value="M1_APN-Q_like"/>
    <property type="match status" value="1"/>
</dbReference>
<dbReference type="Pfam" id="PF11838">
    <property type="entry name" value="ERAP1_C"/>
    <property type="match status" value="1"/>
</dbReference>
<dbReference type="Gene3D" id="1.25.50.20">
    <property type="match status" value="1"/>
</dbReference>
<feature type="domain" description="Aminopeptidase N-like N-terminal" evidence="10">
    <location>
        <begin position="81"/>
        <end position="278"/>
    </location>
</feature>
<dbReference type="InterPro" id="IPR001930">
    <property type="entry name" value="Peptidase_M1"/>
</dbReference>
<dbReference type="InterPro" id="IPR027268">
    <property type="entry name" value="Peptidase_M4/M1_CTD_sf"/>
</dbReference>
<evidence type="ECO:0000313" key="11">
    <source>
        <dbReference type="Proteomes" id="UP001652625"/>
    </source>
</evidence>
<dbReference type="InterPro" id="IPR014782">
    <property type="entry name" value="Peptidase_M1_dom"/>
</dbReference>
<evidence type="ECO:0000256" key="1">
    <source>
        <dbReference type="ARBA" id="ARBA00010136"/>
    </source>
</evidence>
<keyword evidence="5 7" id="KW-0862">Zinc</keyword>
<evidence type="ECO:0000256" key="2">
    <source>
        <dbReference type="ARBA" id="ARBA00022670"/>
    </source>
</evidence>